<feature type="compositionally biased region" description="Polar residues" evidence="1">
    <location>
        <begin position="236"/>
        <end position="252"/>
    </location>
</feature>
<dbReference type="InterPro" id="IPR021055">
    <property type="entry name" value="T4BSS_IcmL/DotI"/>
</dbReference>
<dbReference type="CDD" id="cd16385">
    <property type="entry name" value="IcmL"/>
    <property type="match status" value="2"/>
</dbReference>
<sequence>MKKEFCGVLLSLICTQLQALQAPDAPQNAQATQHLLSQFQKPTDIHCGYSIPAETKRINQAFVLNWVEHAVSQSFDFNFESIDAQLQALEPCYTEKGWSEFKTALQRSGNIEAIRNQKLIMNSRIDGQAQLIESNSDSFWKVTLPLNVVYQNDEKRITHFLNVYVTIGRKIRGELAIMQMIATPRMPPLSQKPGSIEETARSIYIIMAHKNTETFDTAQTKIITPLFTSLFPPQTRISSSQVKPTTGQPRQQTDLRKGQQTKIAREVPHIDQLRPYQFSSIAKITQIPITKPPTKAPSATAKMDQILNWQNDVIARSFDLTPEFLDTTMQTLQSWYAEKKLFELNVTVKKSSNIAANKTPKLMTNHSMNRQLSHSDSNDRQWNISLPIKIAYQNDWGQATPLLDVNFTVGWKITGDLTKILTTSGIAFMPAKIARASLSGANIISSQTVQRVDLAPQISSPMTQQVQSSAPQQTPQILQDTPANQMLVSKQLAEAETINCDYKIPADITNIDPALVLSWAQYAVTQSFDFNHAFIDAQLQKLQSCYTEEGWAEFKAALDQSGNIDAIKTLNLIMSSQMAGQAQLIESNNNQWNITLPLKVIYQTDKEKVSQLFNINLTVGRKITGDLGIMHIIATLGAASVPSELPHS</sequence>
<dbReference type="EMBL" id="LNYI01000006">
    <property type="protein sequence ID" value="KTD24986.1"/>
    <property type="molecule type" value="Genomic_DNA"/>
</dbReference>
<protein>
    <submittedName>
        <fullName evidence="2">IcmL-like protein</fullName>
    </submittedName>
</protein>
<evidence type="ECO:0000313" key="2">
    <source>
        <dbReference type="EMBL" id="KTD24986.1"/>
    </source>
</evidence>
<dbReference type="eggNOG" id="ENOG5030SWY">
    <property type="taxonomic scope" value="Bacteria"/>
</dbReference>
<proteinExistence type="predicted"/>
<evidence type="ECO:0000313" key="3">
    <source>
        <dbReference type="Proteomes" id="UP000054869"/>
    </source>
</evidence>
<name>A0A0W0VY72_9GAMM</name>
<dbReference type="Pfam" id="PF11393">
    <property type="entry name" value="T4BSS_DotI_IcmL"/>
    <property type="match status" value="2"/>
</dbReference>
<accession>A0A0W0VY72</accession>
<organism evidence="2 3">
    <name type="scientific">Legionella lansingensis</name>
    <dbReference type="NCBI Taxonomy" id="45067"/>
    <lineage>
        <taxon>Bacteria</taxon>
        <taxon>Pseudomonadati</taxon>
        <taxon>Pseudomonadota</taxon>
        <taxon>Gammaproteobacteria</taxon>
        <taxon>Legionellales</taxon>
        <taxon>Legionellaceae</taxon>
        <taxon>Legionella</taxon>
    </lineage>
</organism>
<keyword evidence="3" id="KW-1185">Reference proteome</keyword>
<dbReference type="STRING" id="45067.Llan_0291"/>
<evidence type="ECO:0000256" key="1">
    <source>
        <dbReference type="SAM" id="MobiDB-lite"/>
    </source>
</evidence>
<dbReference type="AlphaFoldDB" id="A0A0W0VY72"/>
<comment type="caution">
    <text evidence="2">The sequence shown here is derived from an EMBL/GenBank/DDBJ whole genome shotgun (WGS) entry which is preliminary data.</text>
</comment>
<dbReference type="RefSeq" id="WP_051546226.1">
    <property type="nucleotide sequence ID" value="NZ_CAAAJD010000031.1"/>
</dbReference>
<feature type="region of interest" description="Disordered" evidence="1">
    <location>
        <begin position="236"/>
        <end position="261"/>
    </location>
</feature>
<dbReference type="PATRIC" id="fig|45067.4.peg.307"/>
<gene>
    <name evidence="2" type="ORF">Llan_0291</name>
</gene>
<reference evidence="2 3" key="1">
    <citation type="submission" date="2015-11" db="EMBL/GenBank/DDBJ databases">
        <title>Genomic analysis of 38 Legionella species identifies large and diverse effector repertoires.</title>
        <authorList>
            <person name="Burstein D."/>
            <person name="Amaro F."/>
            <person name="Zusman T."/>
            <person name="Lifshitz Z."/>
            <person name="Cohen O."/>
            <person name="Gilbert J.A."/>
            <person name="Pupko T."/>
            <person name="Shuman H.A."/>
            <person name="Segal G."/>
        </authorList>
    </citation>
    <scope>NUCLEOTIDE SEQUENCE [LARGE SCALE GENOMIC DNA]</scope>
    <source>
        <strain evidence="2 3">ATCC 49751</strain>
    </source>
</reference>
<dbReference type="Proteomes" id="UP000054869">
    <property type="component" value="Unassembled WGS sequence"/>
</dbReference>